<evidence type="ECO:0000313" key="1">
    <source>
        <dbReference type="EMBL" id="KAH3830814.1"/>
    </source>
</evidence>
<dbReference type="Proteomes" id="UP000828390">
    <property type="component" value="Unassembled WGS sequence"/>
</dbReference>
<accession>A0A9D4H719</accession>
<dbReference type="EMBL" id="JAIWYP010000004">
    <property type="protein sequence ID" value="KAH3830814.1"/>
    <property type="molecule type" value="Genomic_DNA"/>
</dbReference>
<keyword evidence="2" id="KW-1185">Reference proteome</keyword>
<dbReference type="AlphaFoldDB" id="A0A9D4H719"/>
<reference evidence="1" key="1">
    <citation type="journal article" date="2019" name="bioRxiv">
        <title>The Genome of the Zebra Mussel, Dreissena polymorpha: A Resource for Invasive Species Research.</title>
        <authorList>
            <person name="McCartney M.A."/>
            <person name="Auch B."/>
            <person name="Kono T."/>
            <person name="Mallez S."/>
            <person name="Zhang Y."/>
            <person name="Obille A."/>
            <person name="Becker A."/>
            <person name="Abrahante J.E."/>
            <person name="Garbe J."/>
            <person name="Badalamenti J.P."/>
            <person name="Herman A."/>
            <person name="Mangelson H."/>
            <person name="Liachko I."/>
            <person name="Sullivan S."/>
            <person name="Sone E.D."/>
            <person name="Koren S."/>
            <person name="Silverstein K.A.T."/>
            <person name="Beckman K.B."/>
            <person name="Gohl D.M."/>
        </authorList>
    </citation>
    <scope>NUCLEOTIDE SEQUENCE</scope>
    <source>
        <strain evidence="1">Duluth1</strain>
        <tissue evidence="1">Whole animal</tissue>
    </source>
</reference>
<gene>
    <name evidence="1" type="ORF">DPMN_104068</name>
</gene>
<reference evidence="1" key="2">
    <citation type="submission" date="2020-11" db="EMBL/GenBank/DDBJ databases">
        <authorList>
            <person name="McCartney M.A."/>
            <person name="Auch B."/>
            <person name="Kono T."/>
            <person name="Mallez S."/>
            <person name="Becker A."/>
            <person name="Gohl D.M."/>
            <person name="Silverstein K.A.T."/>
            <person name="Koren S."/>
            <person name="Bechman K.B."/>
            <person name="Herman A."/>
            <person name="Abrahante J.E."/>
            <person name="Garbe J."/>
        </authorList>
    </citation>
    <scope>NUCLEOTIDE SEQUENCE</scope>
    <source>
        <strain evidence="1">Duluth1</strain>
        <tissue evidence="1">Whole animal</tissue>
    </source>
</reference>
<protein>
    <submittedName>
        <fullName evidence="1">Uncharacterized protein</fullName>
    </submittedName>
</protein>
<sequence>MDEDDPLMELLELYRSLETRQEDVLDRPRLDPATRHKKPWIKWPIASDKKLWKLLDENLAPI</sequence>
<proteinExistence type="predicted"/>
<organism evidence="1 2">
    <name type="scientific">Dreissena polymorpha</name>
    <name type="common">Zebra mussel</name>
    <name type="synonym">Mytilus polymorpha</name>
    <dbReference type="NCBI Taxonomy" id="45954"/>
    <lineage>
        <taxon>Eukaryota</taxon>
        <taxon>Metazoa</taxon>
        <taxon>Spiralia</taxon>
        <taxon>Lophotrochozoa</taxon>
        <taxon>Mollusca</taxon>
        <taxon>Bivalvia</taxon>
        <taxon>Autobranchia</taxon>
        <taxon>Heteroconchia</taxon>
        <taxon>Euheterodonta</taxon>
        <taxon>Imparidentia</taxon>
        <taxon>Neoheterodontei</taxon>
        <taxon>Myida</taxon>
        <taxon>Dreissenoidea</taxon>
        <taxon>Dreissenidae</taxon>
        <taxon>Dreissena</taxon>
    </lineage>
</organism>
<comment type="caution">
    <text evidence="1">The sequence shown here is derived from an EMBL/GenBank/DDBJ whole genome shotgun (WGS) entry which is preliminary data.</text>
</comment>
<evidence type="ECO:0000313" key="2">
    <source>
        <dbReference type="Proteomes" id="UP000828390"/>
    </source>
</evidence>
<name>A0A9D4H719_DREPO</name>